<gene>
    <name evidence="1" type="ORF">GMD59_10810</name>
</gene>
<evidence type="ECO:0000313" key="1">
    <source>
        <dbReference type="EMBL" id="MTS27775.1"/>
    </source>
</evidence>
<dbReference type="AlphaFoldDB" id="A0A6L6LSM6"/>
<dbReference type="EMBL" id="WMZU01000016">
    <property type="protein sequence ID" value="MTS27775.1"/>
    <property type="molecule type" value="Genomic_DNA"/>
</dbReference>
<organism evidence="1 2">
    <name type="scientific">Ruthenibacterium lactatiformans</name>
    <dbReference type="NCBI Taxonomy" id="1550024"/>
    <lineage>
        <taxon>Bacteria</taxon>
        <taxon>Bacillati</taxon>
        <taxon>Bacillota</taxon>
        <taxon>Clostridia</taxon>
        <taxon>Eubacteriales</taxon>
        <taxon>Oscillospiraceae</taxon>
        <taxon>Ruthenibacterium</taxon>
    </lineage>
</organism>
<dbReference type="Proteomes" id="UP000472755">
    <property type="component" value="Unassembled WGS sequence"/>
</dbReference>
<proteinExistence type="predicted"/>
<dbReference type="RefSeq" id="WP_156336642.1">
    <property type="nucleotide sequence ID" value="NZ_JAQEHV010000013.1"/>
</dbReference>
<name>A0A6L6LSM6_9FIRM</name>
<accession>A0A6L6LSM6</accession>
<reference evidence="1 2" key="1">
    <citation type="journal article" date="2019" name="Nat. Med.">
        <title>A library of human gut bacterial isolates paired with longitudinal multiomics data enables mechanistic microbiome research.</title>
        <authorList>
            <person name="Poyet M."/>
            <person name="Groussin M."/>
            <person name="Gibbons S.M."/>
            <person name="Avila-Pacheco J."/>
            <person name="Jiang X."/>
            <person name="Kearney S.M."/>
            <person name="Perrotta A.R."/>
            <person name="Berdy B."/>
            <person name="Zhao S."/>
            <person name="Lieberman T.D."/>
            <person name="Swanson P.K."/>
            <person name="Smith M."/>
            <person name="Roesemann S."/>
            <person name="Alexander J.E."/>
            <person name="Rich S.A."/>
            <person name="Livny J."/>
            <person name="Vlamakis H."/>
            <person name="Clish C."/>
            <person name="Bullock K."/>
            <person name="Deik A."/>
            <person name="Scott J."/>
            <person name="Pierce K.A."/>
            <person name="Xavier R.J."/>
            <person name="Alm E.J."/>
        </authorList>
    </citation>
    <scope>NUCLEOTIDE SEQUENCE [LARGE SCALE GENOMIC DNA]</scope>
    <source>
        <strain evidence="1 2">BIOML-A4</strain>
    </source>
</reference>
<protein>
    <submittedName>
        <fullName evidence="1">Uncharacterized protein</fullName>
    </submittedName>
</protein>
<evidence type="ECO:0000313" key="2">
    <source>
        <dbReference type="Proteomes" id="UP000472755"/>
    </source>
</evidence>
<sequence>MMTIREERGIRIGLDRVKKNNTELKNGMQSEDGYMPFFVFGKNRIRISEHFESSEKTLPELVEETIQNVAGKR</sequence>
<comment type="caution">
    <text evidence="1">The sequence shown here is derived from an EMBL/GenBank/DDBJ whole genome shotgun (WGS) entry which is preliminary data.</text>
</comment>